<evidence type="ECO:0000313" key="2">
    <source>
        <dbReference type="Proteomes" id="UP000015106"/>
    </source>
</evidence>
<keyword evidence="2" id="KW-1185">Reference proteome</keyword>
<dbReference type="Proteomes" id="UP000015106">
    <property type="component" value="Chromosome 6"/>
</dbReference>
<reference evidence="1" key="2">
    <citation type="submission" date="2018-03" db="EMBL/GenBank/DDBJ databases">
        <title>The Triticum urartu genome reveals the dynamic nature of wheat genome evolution.</title>
        <authorList>
            <person name="Ling H."/>
            <person name="Ma B."/>
            <person name="Shi X."/>
            <person name="Liu H."/>
            <person name="Dong L."/>
            <person name="Sun H."/>
            <person name="Cao Y."/>
            <person name="Gao Q."/>
            <person name="Zheng S."/>
            <person name="Li Y."/>
            <person name="Yu Y."/>
            <person name="Du H."/>
            <person name="Qi M."/>
            <person name="Li Y."/>
            <person name="Yu H."/>
            <person name="Cui Y."/>
            <person name="Wang N."/>
            <person name="Chen C."/>
            <person name="Wu H."/>
            <person name="Zhao Y."/>
            <person name="Zhang J."/>
            <person name="Li Y."/>
            <person name="Zhou W."/>
            <person name="Zhang B."/>
            <person name="Hu W."/>
            <person name="Eijk M."/>
            <person name="Tang J."/>
            <person name="Witsenboer H."/>
            <person name="Zhao S."/>
            <person name="Li Z."/>
            <person name="Zhang A."/>
            <person name="Wang D."/>
            <person name="Liang C."/>
        </authorList>
    </citation>
    <scope>NUCLEOTIDE SEQUENCE [LARGE SCALE GENOMIC DNA]</scope>
    <source>
        <strain evidence="1">cv. G1812</strain>
    </source>
</reference>
<reference evidence="2" key="1">
    <citation type="journal article" date="2013" name="Nature">
        <title>Draft genome of the wheat A-genome progenitor Triticum urartu.</title>
        <authorList>
            <person name="Ling H.Q."/>
            <person name="Zhao S."/>
            <person name="Liu D."/>
            <person name="Wang J."/>
            <person name="Sun H."/>
            <person name="Zhang C."/>
            <person name="Fan H."/>
            <person name="Li D."/>
            <person name="Dong L."/>
            <person name="Tao Y."/>
            <person name="Gao C."/>
            <person name="Wu H."/>
            <person name="Li Y."/>
            <person name="Cui Y."/>
            <person name="Guo X."/>
            <person name="Zheng S."/>
            <person name="Wang B."/>
            <person name="Yu K."/>
            <person name="Liang Q."/>
            <person name="Yang W."/>
            <person name="Lou X."/>
            <person name="Chen J."/>
            <person name="Feng M."/>
            <person name="Jian J."/>
            <person name="Zhang X."/>
            <person name="Luo G."/>
            <person name="Jiang Y."/>
            <person name="Liu J."/>
            <person name="Wang Z."/>
            <person name="Sha Y."/>
            <person name="Zhang B."/>
            <person name="Wu H."/>
            <person name="Tang D."/>
            <person name="Shen Q."/>
            <person name="Xue P."/>
            <person name="Zou S."/>
            <person name="Wang X."/>
            <person name="Liu X."/>
            <person name="Wang F."/>
            <person name="Yang Y."/>
            <person name="An X."/>
            <person name="Dong Z."/>
            <person name="Zhang K."/>
            <person name="Zhang X."/>
            <person name="Luo M.C."/>
            <person name="Dvorak J."/>
            <person name="Tong Y."/>
            <person name="Wang J."/>
            <person name="Yang H."/>
            <person name="Li Z."/>
            <person name="Wang D."/>
            <person name="Zhang A."/>
            <person name="Wang J."/>
        </authorList>
    </citation>
    <scope>NUCLEOTIDE SEQUENCE</scope>
    <source>
        <strain evidence="2">cv. G1812</strain>
    </source>
</reference>
<dbReference type="Gramene" id="TuG1812G0600002819.01.T03">
    <property type="protein sequence ID" value="TuG1812G0600002819.01.T03.cds469110"/>
    <property type="gene ID" value="TuG1812G0600002819.01"/>
</dbReference>
<protein>
    <submittedName>
        <fullName evidence="1">Uncharacterized protein</fullName>
    </submittedName>
</protein>
<dbReference type="EnsemblPlants" id="TuG1812G0600002819.01.T03">
    <property type="protein sequence ID" value="TuG1812G0600002819.01.T03.cds469110"/>
    <property type="gene ID" value="TuG1812G0600002819.01"/>
</dbReference>
<organism evidence="1 2">
    <name type="scientific">Triticum urartu</name>
    <name type="common">Red wild einkorn</name>
    <name type="synonym">Crithodium urartu</name>
    <dbReference type="NCBI Taxonomy" id="4572"/>
    <lineage>
        <taxon>Eukaryota</taxon>
        <taxon>Viridiplantae</taxon>
        <taxon>Streptophyta</taxon>
        <taxon>Embryophyta</taxon>
        <taxon>Tracheophyta</taxon>
        <taxon>Spermatophyta</taxon>
        <taxon>Magnoliopsida</taxon>
        <taxon>Liliopsida</taxon>
        <taxon>Poales</taxon>
        <taxon>Poaceae</taxon>
        <taxon>BOP clade</taxon>
        <taxon>Pooideae</taxon>
        <taxon>Triticodae</taxon>
        <taxon>Triticeae</taxon>
        <taxon>Triticinae</taxon>
        <taxon>Triticum</taxon>
    </lineage>
</organism>
<reference evidence="1" key="3">
    <citation type="submission" date="2022-06" db="UniProtKB">
        <authorList>
            <consortium name="EnsemblPlants"/>
        </authorList>
    </citation>
    <scope>IDENTIFICATION</scope>
</reference>
<evidence type="ECO:0000313" key="1">
    <source>
        <dbReference type="EnsemblPlants" id="TuG1812G0600002819.01.T03.cds469110"/>
    </source>
</evidence>
<dbReference type="AlphaFoldDB" id="A0A8R7UVJ5"/>
<proteinExistence type="predicted"/>
<accession>A0A8R7UVJ5</accession>
<name>A0A8R7UVJ5_TRIUA</name>
<sequence>MTSASLERMDLFSRPCPQLRSWKPEQPRTHAETCFAADAADTCVVLYHSLPPSMCCNPSLKLAREWKHVFRSSASRCPLSSFPCEGACTFLATRKCVCGPWYR</sequence>